<dbReference type="Pfam" id="PF00067">
    <property type="entry name" value="p450"/>
    <property type="match status" value="2"/>
</dbReference>
<proteinExistence type="inferred from homology"/>
<dbReference type="PRINTS" id="PR00463">
    <property type="entry name" value="EP450I"/>
</dbReference>
<keyword evidence="4 8" id="KW-0560">Oxidoreductase</keyword>
<evidence type="ECO:0000256" key="2">
    <source>
        <dbReference type="ARBA" id="ARBA00022617"/>
    </source>
</evidence>
<dbReference type="PRINTS" id="PR00385">
    <property type="entry name" value="P450"/>
</dbReference>
<dbReference type="InterPro" id="IPR050651">
    <property type="entry name" value="Plant_Cytochrome_P450_Monoox"/>
</dbReference>
<evidence type="ECO:0000256" key="7">
    <source>
        <dbReference type="PIRSR" id="PIRSR602401-1"/>
    </source>
</evidence>
<dbReference type="PANTHER" id="PTHR47947:SF29">
    <property type="entry name" value="CYTOCHROME P450 CYP82D47-LIKE"/>
    <property type="match status" value="1"/>
</dbReference>
<comment type="cofactor">
    <cofactor evidence="7">
        <name>heme</name>
        <dbReference type="ChEBI" id="CHEBI:30413"/>
    </cofactor>
</comment>
<keyword evidence="9" id="KW-0812">Transmembrane</keyword>
<dbReference type="InterPro" id="IPR001128">
    <property type="entry name" value="Cyt_P450"/>
</dbReference>
<reference evidence="10" key="1">
    <citation type="submission" date="2020-09" db="EMBL/GenBank/DDBJ databases">
        <title>Genome-Enabled Discovery of Anthraquinone Biosynthesis in Senna tora.</title>
        <authorList>
            <person name="Kang S.-H."/>
            <person name="Pandey R.P."/>
            <person name="Lee C.-M."/>
            <person name="Sim J.-S."/>
            <person name="Jeong J.-T."/>
            <person name="Choi B.-S."/>
            <person name="Jung M."/>
            <person name="Ginzburg D."/>
            <person name="Zhao K."/>
            <person name="Won S.Y."/>
            <person name="Oh T.-J."/>
            <person name="Yu Y."/>
            <person name="Kim N.-H."/>
            <person name="Lee O.R."/>
            <person name="Lee T.-H."/>
            <person name="Bashyal P."/>
            <person name="Kim T.-S."/>
            <person name="Lee W.-H."/>
            <person name="Kawkins C."/>
            <person name="Kim C.-K."/>
            <person name="Kim J.S."/>
            <person name="Ahn B.O."/>
            <person name="Rhee S.Y."/>
            <person name="Sohng J.K."/>
        </authorList>
    </citation>
    <scope>NUCLEOTIDE SEQUENCE</scope>
    <source>
        <tissue evidence="10">Leaf</tissue>
    </source>
</reference>
<name>A0A834W566_9FABA</name>
<dbReference type="FunFam" id="1.10.630.10:FF:000026">
    <property type="entry name" value="Cytochrome P450 82C4"/>
    <property type="match status" value="1"/>
</dbReference>
<evidence type="ECO:0000313" key="10">
    <source>
        <dbReference type="EMBL" id="KAF7809782.1"/>
    </source>
</evidence>
<dbReference type="InterPro" id="IPR002401">
    <property type="entry name" value="Cyt_P450_E_grp-I"/>
</dbReference>
<evidence type="ECO:0000313" key="11">
    <source>
        <dbReference type="Proteomes" id="UP000634136"/>
    </source>
</evidence>
<dbReference type="GO" id="GO:0004497">
    <property type="term" value="F:monooxygenase activity"/>
    <property type="evidence" value="ECO:0007669"/>
    <property type="project" value="UniProtKB-KW"/>
</dbReference>
<dbReference type="PANTHER" id="PTHR47947">
    <property type="entry name" value="CYTOCHROME P450 82C3-RELATED"/>
    <property type="match status" value="1"/>
</dbReference>
<evidence type="ECO:0000256" key="4">
    <source>
        <dbReference type="ARBA" id="ARBA00023002"/>
    </source>
</evidence>
<dbReference type="Proteomes" id="UP000634136">
    <property type="component" value="Unassembled WGS sequence"/>
</dbReference>
<organism evidence="10 11">
    <name type="scientific">Senna tora</name>
    <dbReference type="NCBI Taxonomy" id="362788"/>
    <lineage>
        <taxon>Eukaryota</taxon>
        <taxon>Viridiplantae</taxon>
        <taxon>Streptophyta</taxon>
        <taxon>Embryophyta</taxon>
        <taxon>Tracheophyta</taxon>
        <taxon>Spermatophyta</taxon>
        <taxon>Magnoliopsida</taxon>
        <taxon>eudicotyledons</taxon>
        <taxon>Gunneridae</taxon>
        <taxon>Pentapetalae</taxon>
        <taxon>rosids</taxon>
        <taxon>fabids</taxon>
        <taxon>Fabales</taxon>
        <taxon>Fabaceae</taxon>
        <taxon>Caesalpinioideae</taxon>
        <taxon>Cassia clade</taxon>
        <taxon>Senna</taxon>
    </lineage>
</organism>
<keyword evidence="11" id="KW-1185">Reference proteome</keyword>
<protein>
    <submittedName>
        <fullName evidence="10">Cytochrome P450 CYP82D47-like</fullName>
    </submittedName>
</protein>
<dbReference type="InterPro" id="IPR036396">
    <property type="entry name" value="Cyt_P450_sf"/>
</dbReference>
<accession>A0A834W566</accession>
<evidence type="ECO:0000256" key="6">
    <source>
        <dbReference type="ARBA" id="ARBA00023033"/>
    </source>
</evidence>
<keyword evidence="2 7" id="KW-0349">Heme</keyword>
<evidence type="ECO:0000256" key="8">
    <source>
        <dbReference type="RuleBase" id="RU000461"/>
    </source>
</evidence>
<dbReference type="InterPro" id="IPR017972">
    <property type="entry name" value="Cyt_P450_CS"/>
</dbReference>
<dbReference type="Gene3D" id="1.10.630.10">
    <property type="entry name" value="Cytochrome P450"/>
    <property type="match status" value="1"/>
</dbReference>
<sequence length="475" mass="53859">MDLSQINMFLFLLSSILSLLIGFFIYHLKKPAKFCSAPQAGGAWPIIGHLHLFGSHQLIHKTLGDMADTYGTIFTISLGFKKVLVLSSWEMAKECLTVHDKVFSTRPRVAAPKVMGFDGAMFGFAPHGPYWREMKKLATIELLSNHRLEMLKGIRISELEIATRKLYKTWSREGCPKGGVLVDMKEWFGDLAHNIILRMVRGKAYFGTSSDDEHAEGEARGYSKKAMKRTARELDSLAGRWLDEHKQRRSLRRGAEEDQDFMDVLLTIMEDGKMHVAGSDTIVVTLIWALSLLRNNQAALKKLQDELDIHIGTNRMVQESDLKKLVYLQAIVKETLRLYPPIPFVTLREAMSDCTFSSGHHIPNGTHLMVNLWKIHRDPRVWSDPHEFKPERFLSRHRDVDVRGQNFELIPFGSGRRSCPGASLALQVVHLTLGRLLHSFCVALPSNEQVDMTESNGLSNMKATALQVLLIPRFM</sequence>
<evidence type="ECO:0000256" key="3">
    <source>
        <dbReference type="ARBA" id="ARBA00022723"/>
    </source>
</evidence>
<feature type="binding site" description="axial binding residue" evidence="7">
    <location>
        <position position="419"/>
    </location>
    <ligand>
        <name>heme</name>
        <dbReference type="ChEBI" id="CHEBI:30413"/>
    </ligand>
    <ligandPart>
        <name>Fe</name>
        <dbReference type="ChEBI" id="CHEBI:18248"/>
    </ligandPart>
</feature>
<evidence type="ECO:0000256" key="5">
    <source>
        <dbReference type="ARBA" id="ARBA00023004"/>
    </source>
</evidence>
<keyword evidence="9" id="KW-0472">Membrane</keyword>
<keyword evidence="5 7" id="KW-0408">Iron</keyword>
<dbReference type="AlphaFoldDB" id="A0A834W566"/>
<comment type="similarity">
    <text evidence="1 8">Belongs to the cytochrome P450 family.</text>
</comment>
<dbReference type="OrthoDB" id="2789670at2759"/>
<gene>
    <name evidence="10" type="ORF">G2W53_036525</name>
</gene>
<dbReference type="EMBL" id="JAAIUW010000011">
    <property type="protein sequence ID" value="KAF7809782.1"/>
    <property type="molecule type" value="Genomic_DNA"/>
</dbReference>
<keyword evidence="3 7" id="KW-0479">Metal-binding</keyword>
<evidence type="ECO:0000256" key="9">
    <source>
        <dbReference type="SAM" id="Phobius"/>
    </source>
</evidence>
<dbReference type="GO" id="GO:0020037">
    <property type="term" value="F:heme binding"/>
    <property type="evidence" value="ECO:0007669"/>
    <property type="project" value="InterPro"/>
</dbReference>
<evidence type="ECO:0000256" key="1">
    <source>
        <dbReference type="ARBA" id="ARBA00010617"/>
    </source>
</evidence>
<feature type="transmembrane region" description="Helical" evidence="9">
    <location>
        <begin position="6"/>
        <end position="26"/>
    </location>
</feature>
<dbReference type="GO" id="GO:0005506">
    <property type="term" value="F:iron ion binding"/>
    <property type="evidence" value="ECO:0007669"/>
    <property type="project" value="InterPro"/>
</dbReference>
<dbReference type="SUPFAM" id="SSF48264">
    <property type="entry name" value="Cytochrome P450"/>
    <property type="match status" value="1"/>
</dbReference>
<comment type="caution">
    <text evidence="10">The sequence shown here is derived from an EMBL/GenBank/DDBJ whole genome shotgun (WGS) entry which is preliminary data.</text>
</comment>
<dbReference type="PROSITE" id="PS00086">
    <property type="entry name" value="CYTOCHROME_P450"/>
    <property type="match status" value="1"/>
</dbReference>
<keyword evidence="9" id="KW-1133">Transmembrane helix</keyword>
<keyword evidence="6 8" id="KW-0503">Monooxygenase</keyword>
<dbReference type="GO" id="GO:0016705">
    <property type="term" value="F:oxidoreductase activity, acting on paired donors, with incorporation or reduction of molecular oxygen"/>
    <property type="evidence" value="ECO:0007669"/>
    <property type="project" value="InterPro"/>
</dbReference>